<comment type="caution">
    <text evidence="1">The sequence shown here is derived from an EMBL/GenBank/DDBJ whole genome shotgun (WGS) entry which is preliminary data.</text>
</comment>
<dbReference type="Proteomes" id="UP000075666">
    <property type="component" value="Unassembled WGS sequence"/>
</dbReference>
<dbReference type="EMBL" id="LQYN01000053">
    <property type="protein sequence ID" value="KYD05899.1"/>
    <property type="molecule type" value="Genomic_DNA"/>
</dbReference>
<sequence>MQTEKNVSQYLSSNSKKTKHLHLPIRVASNEINIKKLPLKVEAAIKFKKKLITNDSL</sequence>
<keyword evidence="2" id="KW-1185">Reference proteome</keyword>
<reference evidence="1 2" key="1">
    <citation type="submission" date="2016-01" db="EMBL/GenBank/DDBJ databases">
        <title>Genome Sequences of Twelve Sporeforming Bacillus Species Isolated from Foods.</title>
        <authorList>
            <person name="Berendsen E.M."/>
            <person name="Wells-Bennik M.H."/>
            <person name="Krawcyk A.O."/>
            <person name="De Jong A."/>
            <person name="Holsappel S."/>
            <person name="Eijlander R.T."/>
            <person name="Kuipers O.P."/>
        </authorList>
    </citation>
    <scope>NUCLEOTIDE SEQUENCE [LARGE SCALE GENOMIC DNA]</scope>
    <source>
        <strain evidence="1 2">B4102</strain>
    </source>
</reference>
<protein>
    <submittedName>
        <fullName evidence="1">Uncharacterized protein</fullName>
    </submittedName>
</protein>
<name>A0A150L1D0_9BACI</name>
<evidence type="ECO:0000313" key="1">
    <source>
        <dbReference type="EMBL" id="KYD05899.1"/>
    </source>
</evidence>
<evidence type="ECO:0000313" key="2">
    <source>
        <dbReference type="Proteomes" id="UP000075666"/>
    </source>
</evidence>
<gene>
    <name evidence="1" type="ORF">B4102_3072</name>
</gene>
<organism evidence="1 2">
    <name type="scientific">Heyndrickxia sporothermodurans</name>
    <dbReference type="NCBI Taxonomy" id="46224"/>
    <lineage>
        <taxon>Bacteria</taxon>
        <taxon>Bacillati</taxon>
        <taxon>Bacillota</taxon>
        <taxon>Bacilli</taxon>
        <taxon>Bacillales</taxon>
        <taxon>Bacillaceae</taxon>
        <taxon>Heyndrickxia</taxon>
    </lineage>
</organism>
<dbReference type="AlphaFoldDB" id="A0A150L1D0"/>
<accession>A0A150L1D0</accession>
<proteinExistence type="predicted"/>